<comment type="caution">
    <text evidence="2">The sequence shown here is derived from an EMBL/GenBank/DDBJ whole genome shotgun (WGS) entry which is preliminary data.</text>
</comment>
<name>A0A388L0E3_CHABU</name>
<feature type="compositionally biased region" description="Polar residues" evidence="1">
    <location>
        <begin position="105"/>
        <end position="114"/>
    </location>
</feature>
<dbReference type="Proteomes" id="UP000265515">
    <property type="component" value="Unassembled WGS sequence"/>
</dbReference>
<dbReference type="Gramene" id="GBG75779">
    <property type="protein sequence ID" value="GBG75779"/>
    <property type="gene ID" value="CBR_g21023"/>
</dbReference>
<organism evidence="2 3">
    <name type="scientific">Chara braunii</name>
    <name type="common">Braun's stonewort</name>
    <dbReference type="NCBI Taxonomy" id="69332"/>
    <lineage>
        <taxon>Eukaryota</taxon>
        <taxon>Viridiplantae</taxon>
        <taxon>Streptophyta</taxon>
        <taxon>Charophyceae</taxon>
        <taxon>Charales</taxon>
        <taxon>Characeae</taxon>
        <taxon>Chara</taxon>
    </lineage>
</organism>
<proteinExistence type="predicted"/>
<keyword evidence="3" id="KW-1185">Reference proteome</keyword>
<evidence type="ECO:0000256" key="1">
    <source>
        <dbReference type="SAM" id="MobiDB-lite"/>
    </source>
</evidence>
<accession>A0A388L0E3</accession>
<feature type="region of interest" description="Disordered" evidence="1">
    <location>
        <begin position="1"/>
        <end position="39"/>
    </location>
</feature>
<dbReference type="EMBL" id="BFEA01000231">
    <property type="protein sequence ID" value="GBG75779.1"/>
    <property type="molecule type" value="Genomic_DNA"/>
</dbReference>
<sequence>MDARAPWEKEEKPKPSGRMAQRIEQKVKPPPYATSLDSPPAVVKAVPAKPGATCGVARSPGPVSTVAAKTSAPWDRDENRFRSRIGVVPGTWSNIAPYATDRSSRQSTTSPAKD</sequence>
<protein>
    <submittedName>
        <fullName evidence="2">Uncharacterized protein</fullName>
    </submittedName>
</protein>
<feature type="region of interest" description="Disordered" evidence="1">
    <location>
        <begin position="92"/>
        <end position="114"/>
    </location>
</feature>
<feature type="compositionally biased region" description="Basic and acidic residues" evidence="1">
    <location>
        <begin position="1"/>
        <end position="14"/>
    </location>
</feature>
<evidence type="ECO:0000313" key="2">
    <source>
        <dbReference type="EMBL" id="GBG75779.1"/>
    </source>
</evidence>
<reference evidence="2 3" key="1">
    <citation type="journal article" date="2018" name="Cell">
        <title>The Chara Genome: Secondary Complexity and Implications for Plant Terrestrialization.</title>
        <authorList>
            <person name="Nishiyama T."/>
            <person name="Sakayama H."/>
            <person name="Vries J.D."/>
            <person name="Buschmann H."/>
            <person name="Saint-Marcoux D."/>
            <person name="Ullrich K.K."/>
            <person name="Haas F.B."/>
            <person name="Vanderstraeten L."/>
            <person name="Becker D."/>
            <person name="Lang D."/>
            <person name="Vosolsobe S."/>
            <person name="Rombauts S."/>
            <person name="Wilhelmsson P.K.I."/>
            <person name="Janitza P."/>
            <person name="Kern R."/>
            <person name="Heyl A."/>
            <person name="Rumpler F."/>
            <person name="Villalobos L.I.A.C."/>
            <person name="Clay J.M."/>
            <person name="Skokan R."/>
            <person name="Toyoda A."/>
            <person name="Suzuki Y."/>
            <person name="Kagoshima H."/>
            <person name="Schijlen E."/>
            <person name="Tajeshwar N."/>
            <person name="Catarino B."/>
            <person name="Hetherington A.J."/>
            <person name="Saltykova A."/>
            <person name="Bonnot C."/>
            <person name="Breuninger H."/>
            <person name="Symeonidi A."/>
            <person name="Radhakrishnan G.V."/>
            <person name="Van Nieuwerburgh F."/>
            <person name="Deforce D."/>
            <person name="Chang C."/>
            <person name="Karol K.G."/>
            <person name="Hedrich R."/>
            <person name="Ulvskov P."/>
            <person name="Glockner G."/>
            <person name="Delwiche C.F."/>
            <person name="Petrasek J."/>
            <person name="Van de Peer Y."/>
            <person name="Friml J."/>
            <person name="Beilby M."/>
            <person name="Dolan L."/>
            <person name="Kohara Y."/>
            <person name="Sugano S."/>
            <person name="Fujiyama A."/>
            <person name="Delaux P.-M."/>
            <person name="Quint M."/>
            <person name="TheiBen G."/>
            <person name="Hagemann M."/>
            <person name="Harholt J."/>
            <person name="Dunand C."/>
            <person name="Zachgo S."/>
            <person name="Langdale J."/>
            <person name="Maumus F."/>
            <person name="Straeten D.V.D."/>
            <person name="Gould S.B."/>
            <person name="Rensing S.A."/>
        </authorList>
    </citation>
    <scope>NUCLEOTIDE SEQUENCE [LARGE SCALE GENOMIC DNA]</scope>
    <source>
        <strain evidence="2 3">S276</strain>
    </source>
</reference>
<evidence type="ECO:0000313" key="3">
    <source>
        <dbReference type="Proteomes" id="UP000265515"/>
    </source>
</evidence>
<gene>
    <name evidence="2" type="ORF">CBR_g21023</name>
</gene>
<dbReference type="AlphaFoldDB" id="A0A388L0E3"/>